<reference evidence="4" key="1">
    <citation type="journal article" date="2019" name="Int. J. Syst. Evol. Microbiol.">
        <title>The Global Catalogue of Microorganisms (GCM) 10K type strain sequencing project: providing services to taxonomists for standard genome sequencing and annotation.</title>
        <authorList>
            <consortium name="The Broad Institute Genomics Platform"/>
            <consortium name="The Broad Institute Genome Sequencing Center for Infectious Disease"/>
            <person name="Wu L."/>
            <person name="Ma J."/>
        </authorList>
    </citation>
    <scope>NUCLEOTIDE SEQUENCE [LARGE SCALE GENOMIC DNA]</scope>
    <source>
        <strain evidence="4">JCM 12165</strain>
    </source>
</reference>
<dbReference type="Pfam" id="PF01557">
    <property type="entry name" value="FAA_hydrolase"/>
    <property type="match status" value="1"/>
</dbReference>
<proteinExistence type="predicted"/>
<protein>
    <submittedName>
        <fullName evidence="3">2-keto-4-pentenoate hydratase</fullName>
    </submittedName>
</protein>
<dbReference type="Gene3D" id="3.90.850.10">
    <property type="entry name" value="Fumarylacetoacetase-like, C-terminal domain"/>
    <property type="match status" value="1"/>
</dbReference>
<comment type="caution">
    <text evidence="3">The sequence shown here is derived from an EMBL/GenBank/DDBJ whole genome shotgun (WGS) entry which is preliminary data.</text>
</comment>
<dbReference type="EMBL" id="JBHUCP010000010">
    <property type="protein sequence ID" value="MFD1531165.1"/>
    <property type="molecule type" value="Genomic_DNA"/>
</dbReference>
<evidence type="ECO:0000313" key="3">
    <source>
        <dbReference type="EMBL" id="MFD1531165.1"/>
    </source>
</evidence>
<feature type="domain" description="Fumarylacetoacetase-like C-terminal" evidence="2">
    <location>
        <begin position="75"/>
        <end position="252"/>
    </location>
</feature>
<evidence type="ECO:0000259" key="2">
    <source>
        <dbReference type="Pfam" id="PF01557"/>
    </source>
</evidence>
<evidence type="ECO:0000313" key="4">
    <source>
        <dbReference type="Proteomes" id="UP001597145"/>
    </source>
</evidence>
<dbReference type="InterPro" id="IPR050772">
    <property type="entry name" value="Hydratase-Decarb/MhpD_sf"/>
</dbReference>
<dbReference type="InterPro" id="IPR011234">
    <property type="entry name" value="Fumarylacetoacetase-like_C"/>
</dbReference>
<dbReference type="SUPFAM" id="SSF56529">
    <property type="entry name" value="FAH"/>
    <property type="match status" value="1"/>
</dbReference>
<dbReference type="PANTHER" id="PTHR30143:SF0">
    <property type="entry name" value="2-KETO-4-PENTENOATE HYDRATASE"/>
    <property type="match status" value="1"/>
</dbReference>
<accession>A0ABW4FKM3</accession>
<dbReference type="Proteomes" id="UP001597145">
    <property type="component" value="Unassembled WGS sequence"/>
</dbReference>
<keyword evidence="4" id="KW-1185">Reference proteome</keyword>
<name>A0ABW4FKM3_9PSEU</name>
<evidence type="ECO:0000256" key="1">
    <source>
        <dbReference type="ARBA" id="ARBA00023239"/>
    </source>
</evidence>
<keyword evidence="1" id="KW-0456">Lyase</keyword>
<gene>
    <name evidence="3" type="ORF">ACFSCY_17135</name>
</gene>
<dbReference type="InterPro" id="IPR036663">
    <property type="entry name" value="Fumarylacetoacetase_C_sf"/>
</dbReference>
<sequence length="256" mass="27334">MTEDLVDIVWNGALSGSFDAAGLSGRWSIDDGEHAQLAVLARWVQRGRSRAGWKVGLTSGAVRDAFGPGVRPFGFLLQERVFESGATVGLPRMSRAGLETELCFRAGRRLAGADLDTGEVERSLSWVAPAFELNERRIDGPQDPGVRVADNLTQWGVVVGAPVSPLPDRAVLARSAATLSQDGQVLETVAADGHIDDHYLSIARLAAQLSRFGRAIEEGDLVITGSFAARRNGLEPGEYAGAFEGLGEVRVRLVEA</sequence>
<dbReference type="PANTHER" id="PTHR30143">
    <property type="entry name" value="ACID HYDRATASE"/>
    <property type="match status" value="1"/>
</dbReference>
<organism evidence="3 4">
    <name type="scientific">Pseudonocardia aurantiaca</name>
    <dbReference type="NCBI Taxonomy" id="75290"/>
    <lineage>
        <taxon>Bacteria</taxon>
        <taxon>Bacillati</taxon>
        <taxon>Actinomycetota</taxon>
        <taxon>Actinomycetes</taxon>
        <taxon>Pseudonocardiales</taxon>
        <taxon>Pseudonocardiaceae</taxon>
        <taxon>Pseudonocardia</taxon>
    </lineage>
</organism>
<dbReference type="RefSeq" id="WP_343973838.1">
    <property type="nucleotide sequence ID" value="NZ_BAAAJG010000004.1"/>
</dbReference>